<keyword evidence="1" id="KW-0347">Helicase</keyword>
<dbReference type="AlphaFoldDB" id="A0AAD9PSZ5"/>
<proteinExistence type="predicted"/>
<name>A0AAD9PSZ5_ACRCE</name>
<keyword evidence="1" id="KW-0067">ATP-binding</keyword>
<keyword evidence="2" id="KW-1185">Reference proteome</keyword>
<protein>
    <submittedName>
        <fullName evidence="1">ATP-dependent RNA helicase R290</fullName>
    </submittedName>
</protein>
<keyword evidence="1" id="KW-0547">Nucleotide-binding</keyword>
<keyword evidence="1" id="KW-0378">Hydrolase</keyword>
<gene>
    <name evidence="1" type="ORF">P5673_031462</name>
</gene>
<dbReference type="GO" id="GO:0004386">
    <property type="term" value="F:helicase activity"/>
    <property type="evidence" value="ECO:0007669"/>
    <property type="project" value="UniProtKB-KW"/>
</dbReference>
<dbReference type="Proteomes" id="UP001249851">
    <property type="component" value="Unassembled WGS sequence"/>
</dbReference>
<dbReference type="InterPro" id="IPR027417">
    <property type="entry name" value="P-loop_NTPase"/>
</dbReference>
<dbReference type="EMBL" id="JARQWQ010000148">
    <property type="protein sequence ID" value="KAK2548394.1"/>
    <property type="molecule type" value="Genomic_DNA"/>
</dbReference>
<comment type="caution">
    <text evidence="1">The sequence shown here is derived from an EMBL/GenBank/DDBJ whole genome shotgun (WGS) entry which is preliminary data.</text>
</comment>
<evidence type="ECO:0000313" key="2">
    <source>
        <dbReference type="Proteomes" id="UP001249851"/>
    </source>
</evidence>
<reference evidence="1" key="1">
    <citation type="journal article" date="2023" name="G3 (Bethesda)">
        <title>Whole genome assembly and annotation of the endangered Caribbean coral Acropora cervicornis.</title>
        <authorList>
            <person name="Selwyn J.D."/>
            <person name="Vollmer S.V."/>
        </authorList>
    </citation>
    <scope>NUCLEOTIDE SEQUENCE</scope>
    <source>
        <strain evidence="1">K2</strain>
    </source>
</reference>
<organism evidence="1 2">
    <name type="scientific">Acropora cervicornis</name>
    <name type="common">Staghorn coral</name>
    <dbReference type="NCBI Taxonomy" id="6130"/>
    <lineage>
        <taxon>Eukaryota</taxon>
        <taxon>Metazoa</taxon>
        <taxon>Cnidaria</taxon>
        <taxon>Anthozoa</taxon>
        <taxon>Hexacorallia</taxon>
        <taxon>Scleractinia</taxon>
        <taxon>Astrocoeniina</taxon>
        <taxon>Acroporidae</taxon>
        <taxon>Acropora</taxon>
    </lineage>
</organism>
<evidence type="ECO:0000313" key="1">
    <source>
        <dbReference type="EMBL" id="KAK2548394.1"/>
    </source>
</evidence>
<accession>A0AAD9PSZ5</accession>
<reference evidence="1" key="2">
    <citation type="journal article" date="2023" name="Science">
        <title>Genomic signatures of disease resistance in endangered staghorn corals.</title>
        <authorList>
            <person name="Vollmer S.V."/>
            <person name="Selwyn J.D."/>
            <person name="Despard B.A."/>
            <person name="Roesel C.L."/>
        </authorList>
    </citation>
    <scope>NUCLEOTIDE SEQUENCE</scope>
    <source>
        <strain evidence="1">K2</strain>
    </source>
</reference>
<dbReference type="Gene3D" id="3.40.50.300">
    <property type="entry name" value="P-loop containing nucleotide triphosphate hydrolases"/>
    <property type="match status" value="1"/>
</dbReference>
<sequence length="279" mass="31682">MHKKIEDSLGMIHPTEVLVNRNRSNIYFSSSRQGNYADELADILDPLVLDLRAKRLDFPLTIIYGSLEIISSFFSYFSTLMGGEQYEPLRAECLAQNRLFTQFHAQYPEHEREQIVHGLVKEAGRAGRDGLPVKSHIYYNSYDISKGKKQLSQVMRDYVQARKCKREIILGYFRFQVPARNDALHNCCDYHRHICSCEDCIIASVSNMFRESVQEDQTGAIANTMSPQLEPHSAERLREELNLFRLSLPGSGRSAVGSAGLSSGITISLINEIVKNVNF</sequence>